<dbReference type="Gene3D" id="2.30.42.10">
    <property type="match status" value="1"/>
</dbReference>
<comment type="caution">
    <text evidence="2">The sequence shown here is derived from an EMBL/GenBank/DDBJ whole genome shotgun (WGS) entry which is preliminary data.</text>
</comment>
<dbReference type="InterPro" id="IPR009003">
    <property type="entry name" value="Peptidase_S1_PA"/>
</dbReference>
<dbReference type="Pfam" id="PF17820">
    <property type="entry name" value="PDZ_6"/>
    <property type="match status" value="1"/>
</dbReference>
<dbReference type="SUPFAM" id="SSF50494">
    <property type="entry name" value="Trypsin-like serine proteases"/>
    <property type="match status" value="1"/>
</dbReference>
<dbReference type="Proteomes" id="UP000197032">
    <property type="component" value="Unassembled WGS sequence"/>
</dbReference>
<dbReference type="Pfam" id="PF05580">
    <property type="entry name" value="Peptidase_S55"/>
    <property type="match status" value="1"/>
</dbReference>
<dbReference type="AlphaFoldDB" id="A0A1Z5HS10"/>
<feature type="domain" description="Peptidase S55" evidence="1">
    <location>
        <begin position="183"/>
        <end position="422"/>
    </location>
</feature>
<evidence type="ECO:0000259" key="1">
    <source>
        <dbReference type="PROSITE" id="PS51494"/>
    </source>
</evidence>
<dbReference type="InterPro" id="IPR041489">
    <property type="entry name" value="PDZ_6"/>
</dbReference>
<dbReference type="InterPro" id="IPR008763">
    <property type="entry name" value="Peptidase_S55"/>
</dbReference>
<accession>A0A1Z5HS10</accession>
<dbReference type="NCBIfam" id="TIGR02860">
    <property type="entry name" value="spore_IV_B"/>
    <property type="match status" value="1"/>
</dbReference>
<proteinExistence type="predicted"/>
<protein>
    <submittedName>
        <fullName evidence="2">SpoIVB peptidase</fullName>
    </submittedName>
</protein>
<sequence>MWVWQSLNGLPEKQSLTVGDELKVELNFPENVLKRFKIYVEPENKGVLEFQGSHLGKKVISFGDNWPVAVQPGTVNLQLRLFGIFPIKNMTVQVVPALKVIPGGHSIGVLLYSGGVIVVGYSPIILQDGRRRYPAREAGLEVGDVILKINDQKVRNDQEAIRLINEWGQGGAPIEIVYKRKERTYKTRVKPLFCPETGRYRIGLFIRDSAAGIGTLTFYEPKGRMYGALGHIITDIENNHVIKPGEGRIVKASVQGIQPGRRGQPGEKIGVFIEDRELTGTIDKNTPFGIFGRLATPIKNRYYRRPIPVAFAHQVQEGPAHLLTVVSGDKIEKFSINIEKVIHQEKPDGKGLVIKITDPRLLELTGGIVQGMSGSPIIQNGRLVGAVTHVFVNDPTRGYGIMAEWMLRQTILKTRQISSLPGLFIFAI</sequence>
<reference evidence="3" key="1">
    <citation type="journal article" date="2017" name="Appl. Environ. Microbiol.">
        <title>Genomic analysis of Calderihabitans maritimus KKC1, a thermophilic hydrogenogenic carboxydotrophic bacterium isolated from marine sediment.</title>
        <authorList>
            <person name="Omae K."/>
            <person name="Yoneda Y."/>
            <person name="Fukuyama Y."/>
            <person name="Yoshida T."/>
            <person name="Sako Y."/>
        </authorList>
    </citation>
    <scope>NUCLEOTIDE SEQUENCE [LARGE SCALE GENOMIC DNA]</scope>
    <source>
        <strain evidence="3">KKC1</strain>
    </source>
</reference>
<gene>
    <name evidence="2" type="ORF">KKC1_14620</name>
</gene>
<dbReference type="SMART" id="SM00228">
    <property type="entry name" value="PDZ"/>
    <property type="match status" value="1"/>
</dbReference>
<dbReference type="InterPro" id="IPR014219">
    <property type="entry name" value="SpoIVB"/>
</dbReference>
<dbReference type="InterPro" id="IPR036034">
    <property type="entry name" value="PDZ_sf"/>
</dbReference>
<dbReference type="EMBL" id="BDGJ01000070">
    <property type="protein sequence ID" value="GAW92306.1"/>
    <property type="molecule type" value="Genomic_DNA"/>
</dbReference>
<keyword evidence="3" id="KW-1185">Reference proteome</keyword>
<evidence type="ECO:0000313" key="3">
    <source>
        <dbReference type="Proteomes" id="UP000197032"/>
    </source>
</evidence>
<dbReference type="SUPFAM" id="SSF50156">
    <property type="entry name" value="PDZ domain-like"/>
    <property type="match status" value="1"/>
</dbReference>
<name>A0A1Z5HS10_9FIRM</name>
<organism evidence="2 3">
    <name type="scientific">Calderihabitans maritimus</name>
    <dbReference type="NCBI Taxonomy" id="1246530"/>
    <lineage>
        <taxon>Bacteria</taxon>
        <taxon>Bacillati</taxon>
        <taxon>Bacillota</taxon>
        <taxon>Clostridia</taxon>
        <taxon>Neomoorellales</taxon>
        <taxon>Calderihabitantaceae</taxon>
        <taxon>Calderihabitans</taxon>
    </lineage>
</organism>
<dbReference type="InterPro" id="IPR001478">
    <property type="entry name" value="PDZ"/>
</dbReference>
<evidence type="ECO:0000313" key="2">
    <source>
        <dbReference type="EMBL" id="GAW92306.1"/>
    </source>
</evidence>
<dbReference type="PROSITE" id="PS51494">
    <property type="entry name" value="SPOIVB"/>
    <property type="match status" value="1"/>
</dbReference>